<dbReference type="InterPro" id="IPR000415">
    <property type="entry name" value="Nitroreductase-like"/>
</dbReference>
<protein>
    <submittedName>
        <fullName evidence="2">Nitroreductase</fullName>
    </submittedName>
</protein>
<dbReference type="SUPFAM" id="SSF55469">
    <property type="entry name" value="FMN-dependent nitroreductase-like"/>
    <property type="match status" value="1"/>
</dbReference>
<evidence type="ECO:0000313" key="2">
    <source>
        <dbReference type="EMBL" id="KAK7055944.1"/>
    </source>
</evidence>
<accession>A0AAW0DY15</accession>
<dbReference type="EMBL" id="JAWWNJ010000005">
    <property type="protein sequence ID" value="KAK7055944.1"/>
    <property type="molecule type" value="Genomic_DNA"/>
</dbReference>
<dbReference type="Proteomes" id="UP001362999">
    <property type="component" value="Unassembled WGS sequence"/>
</dbReference>
<sequence>MEPISAPLTENLTRVDVASVVDGVLKGRYSARYYLPTPIDKATMRTSPWKVYAISGPIKDTISSEMVKAHKNHEPYEARYAYYPPILPPEYQVRKVNFGKFYYGQLGIDYDDFAARDASNTRNYEFFDAPVALIFTMHSEMRQGSWMDLGHFMQSITIAARARGLESVTQLSVPKFDEIIRRHLPIPEEYLVAASISLGHPDLEKIAKYYKRPVKMELGDVLEVYGM</sequence>
<reference evidence="2 3" key="1">
    <citation type="journal article" date="2024" name="J Genomics">
        <title>Draft genome sequencing and assembly of Favolaschia claudopus CIRM-BRFM 2984 isolated from oak limbs.</title>
        <authorList>
            <person name="Navarro D."/>
            <person name="Drula E."/>
            <person name="Chaduli D."/>
            <person name="Cazenave R."/>
            <person name="Ahrendt S."/>
            <person name="Wang J."/>
            <person name="Lipzen A."/>
            <person name="Daum C."/>
            <person name="Barry K."/>
            <person name="Grigoriev I.V."/>
            <person name="Favel A."/>
            <person name="Rosso M.N."/>
            <person name="Martin F."/>
        </authorList>
    </citation>
    <scope>NUCLEOTIDE SEQUENCE [LARGE SCALE GENOMIC DNA]</scope>
    <source>
        <strain evidence="2 3">CIRM-BRFM 2984</strain>
    </source>
</reference>
<proteinExistence type="predicted"/>
<dbReference type="Gene3D" id="3.40.109.10">
    <property type="entry name" value="NADH Oxidase"/>
    <property type="match status" value="1"/>
</dbReference>
<name>A0AAW0DY15_9AGAR</name>
<dbReference type="GO" id="GO:0016491">
    <property type="term" value="F:oxidoreductase activity"/>
    <property type="evidence" value="ECO:0007669"/>
    <property type="project" value="InterPro"/>
</dbReference>
<dbReference type="InterPro" id="IPR029479">
    <property type="entry name" value="Nitroreductase"/>
</dbReference>
<dbReference type="AlphaFoldDB" id="A0AAW0DY15"/>
<feature type="domain" description="Nitroreductase" evidence="1">
    <location>
        <begin position="45"/>
        <end position="200"/>
    </location>
</feature>
<keyword evidence="3" id="KW-1185">Reference proteome</keyword>
<dbReference type="Pfam" id="PF00881">
    <property type="entry name" value="Nitroreductase"/>
    <property type="match status" value="1"/>
</dbReference>
<organism evidence="2 3">
    <name type="scientific">Favolaschia claudopus</name>
    <dbReference type="NCBI Taxonomy" id="2862362"/>
    <lineage>
        <taxon>Eukaryota</taxon>
        <taxon>Fungi</taxon>
        <taxon>Dikarya</taxon>
        <taxon>Basidiomycota</taxon>
        <taxon>Agaricomycotina</taxon>
        <taxon>Agaricomycetes</taxon>
        <taxon>Agaricomycetidae</taxon>
        <taxon>Agaricales</taxon>
        <taxon>Marasmiineae</taxon>
        <taxon>Mycenaceae</taxon>
        <taxon>Favolaschia</taxon>
    </lineage>
</organism>
<evidence type="ECO:0000259" key="1">
    <source>
        <dbReference type="Pfam" id="PF00881"/>
    </source>
</evidence>
<comment type="caution">
    <text evidence="2">The sequence shown here is derived from an EMBL/GenBank/DDBJ whole genome shotgun (WGS) entry which is preliminary data.</text>
</comment>
<gene>
    <name evidence="2" type="ORF">R3P38DRAFT_3304979</name>
</gene>
<evidence type="ECO:0000313" key="3">
    <source>
        <dbReference type="Proteomes" id="UP001362999"/>
    </source>
</evidence>